<dbReference type="EMBL" id="PYMH01000050">
    <property type="protein sequence ID" value="PSU24902.1"/>
    <property type="molecule type" value="Genomic_DNA"/>
</dbReference>
<dbReference type="AlphaFoldDB" id="A0A2T3IFE5"/>
<organism evidence="1 2">
    <name type="scientific">Photobacterium lutimaris</name>
    <dbReference type="NCBI Taxonomy" id="388278"/>
    <lineage>
        <taxon>Bacteria</taxon>
        <taxon>Pseudomonadati</taxon>
        <taxon>Pseudomonadota</taxon>
        <taxon>Gammaproteobacteria</taxon>
        <taxon>Vibrionales</taxon>
        <taxon>Vibrionaceae</taxon>
        <taxon>Photobacterium</taxon>
    </lineage>
</organism>
<dbReference type="Proteomes" id="UP000241222">
    <property type="component" value="Unassembled WGS sequence"/>
</dbReference>
<evidence type="ECO:0000313" key="1">
    <source>
        <dbReference type="EMBL" id="PSU24902.1"/>
    </source>
</evidence>
<feature type="non-terminal residue" evidence="1">
    <location>
        <position position="29"/>
    </location>
</feature>
<name>A0A2T3IFE5_9GAMM</name>
<keyword evidence="2" id="KW-1185">Reference proteome</keyword>
<protein>
    <submittedName>
        <fullName evidence="1">Integrase</fullName>
    </submittedName>
</protein>
<sequence length="29" mass="3480">MNTQQQRHFEALYQQHLDNLILQGKRPAT</sequence>
<accession>A0A2T3IFE5</accession>
<reference evidence="1 2" key="1">
    <citation type="submission" date="2018-03" db="EMBL/GenBank/DDBJ databases">
        <title>Whole genome sequencing of Histamine producing bacteria.</title>
        <authorList>
            <person name="Butler K."/>
        </authorList>
    </citation>
    <scope>NUCLEOTIDE SEQUENCE [LARGE SCALE GENOMIC DNA]</scope>
    <source>
        <strain evidence="1 2">JCM 13586</strain>
    </source>
</reference>
<comment type="caution">
    <text evidence="1">The sequence shown here is derived from an EMBL/GenBank/DDBJ whole genome shotgun (WGS) entry which is preliminary data.</text>
</comment>
<gene>
    <name evidence="1" type="ORF">C9I99_26940</name>
</gene>
<evidence type="ECO:0000313" key="2">
    <source>
        <dbReference type="Proteomes" id="UP000241222"/>
    </source>
</evidence>
<proteinExistence type="predicted"/>